<dbReference type="OrthoDB" id="2623481at2"/>
<proteinExistence type="predicted"/>
<dbReference type="AlphaFoldDB" id="A0A089LPZ3"/>
<dbReference type="RefSeq" id="WP_038695285.1">
    <property type="nucleotide sequence ID" value="NZ_CP009286.1"/>
</dbReference>
<protein>
    <recommendedName>
        <fullName evidence="3">Lipoprotein</fullName>
    </recommendedName>
</protein>
<sequence length="165" mass="18554">MGDFSKSIRESSLIIIFLFFLMLIVAGCQKERSLSDQIIQTIDRKSNANGVSDISLKEITDFKWDKVVIFQVGSSDEEISNALGIKYEGPTDLISGLVFVLDHRIVHEELIPYQTEHPTTLQIFIEKKAKDPNCVAFTLENAVLKGSKEELDGVTYYSIHVEEGL</sequence>
<dbReference type="PROSITE" id="PS51257">
    <property type="entry name" value="PROKAR_LIPOPROTEIN"/>
    <property type="match status" value="1"/>
</dbReference>
<organism evidence="1 2">
    <name type="scientific">Paenibacillus stellifer</name>
    <dbReference type="NCBI Taxonomy" id="169760"/>
    <lineage>
        <taxon>Bacteria</taxon>
        <taxon>Bacillati</taxon>
        <taxon>Bacillota</taxon>
        <taxon>Bacilli</taxon>
        <taxon>Bacillales</taxon>
        <taxon>Paenibacillaceae</taxon>
        <taxon>Paenibacillus</taxon>
    </lineage>
</organism>
<name>A0A089LPZ3_9BACL</name>
<dbReference type="EMBL" id="CP009286">
    <property type="protein sequence ID" value="AIQ63616.1"/>
    <property type="molecule type" value="Genomic_DNA"/>
</dbReference>
<accession>A0A089LPZ3</accession>
<dbReference type="Proteomes" id="UP000029507">
    <property type="component" value="Chromosome"/>
</dbReference>
<dbReference type="KEGG" id="pste:PSTEL_11530"/>
<reference evidence="1 2" key="1">
    <citation type="submission" date="2014-08" db="EMBL/GenBank/DDBJ databases">
        <title>Comparative genomics of the Paenibacillus odorifer group.</title>
        <authorList>
            <person name="den Bakker H.C."/>
            <person name="Tsai Y.-C."/>
            <person name="Martin N."/>
            <person name="Korlach J."/>
            <person name="Wiedmann M."/>
        </authorList>
    </citation>
    <scope>NUCLEOTIDE SEQUENCE [LARGE SCALE GENOMIC DNA]</scope>
    <source>
        <strain evidence="1 2">DSM 14472</strain>
    </source>
</reference>
<keyword evidence="2" id="KW-1185">Reference proteome</keyword>
<evidence type="ECO:0008006" key="3">
    <source>
        <dbReference type="Google" id="ProtNLM"/>
    </source>
</evidence>
<dbReference type="HOGENOM" id="CLU_1642060_0_0_9"/>
<gene>
    <name evidence="1" type="ORF">PSTEL_11530</name>
</gene>
<evidence type="ECO:0000313" key="1">
    <source>
        <dbReference type="EMBL" id="AIQ63616.1"/>
    </source>
</evidence>
<evidence type="ECO:0000313" key="2">
    <source>
        <dbReference type="Proteomes" id="UP000029507"/>
    </source>
</evidence>
<dbReference type="STRING" id="169760.PSTEL_11530"/>